<organism evidence="3 4">
    <name type="scientific">Morella rubra</name>
    <name type="common">Chinese bayberry</name>
    <dbReference type="NCBI Taxonomy" id="262757"/>
    <lineage>
        <taxon>Eukaryota</taxon>
        <taxon>Viridiplantae</taxon>
        <taxon>Streptophyta</taxon>
        <taxon>Embryophyta</taxon>
        <taxon>Tracheophyta</taxon>
        <taxon>Spermatophyta</taxon>
        <taxon>Magnoliopsida</taxon>
        <taxon>eudicotyledons</taxon>
        <taxon>Gunneridae</taxon>
        <taxon>Pentapetalae</taxon>
        <taxon>rosids</taxon>
        <taxon>fabids</taxon>
        <taxon>Fagales</taxon>
        <taxon>Myricaceae</taxon>
        <taxon>Morella</taxon>
    </lineage>
</organism>
<evidence type="ECO:0000256" key="1">
    <source>
        <dbReference type="SAM" id="MobiDB-lite"/>
    </source>
</evidence>
<keyword evidence="2" id="KW-1133">Transmembrane helix</keyword>
<evidence type="ECO:0000313" key="3">
    <source>
        <dbReference type="EMBL" id="KAB1206068.1"/>
    </source>
</evidence>
<evidence type="ECO:0000256" key="2">
    <source>
        <dbReference type="SAM" id="Phobius"/>
    </source>
</evidence>
<feature type="transmembrane region" description="Helical" evidence="2">
    <location>
        <begin position="80"/>
        <end position="104"/>
    </location>
</feature>
<reference evidence="3 4" key="1">
    <citation type="journal article" date="2019" name="Plant Biotechnol. J.">
        <title>The red bayberry genome and genetic basis of sex determination.</title>
        <authorList>
            <person name="Jia H.M."/>
            <person name="Jia H.J."/>
            <person name="Cai Q.L."/>
            <person name="Wang Y."/>
            <person name="Zhao H.B."/>
            <person name="Yang W.F."/>
            <person name="Wang G.Y."/>
            <person name="Li Y.H."/>
            <person name="Zhan D.L."/>
            <person name="Shen Y.T."/>
            <person name="Niu Q.F."/>
            <person name="Chang L."/>
            <person name="Qiu J."/>
            <person name="Zhao L."/>
            <person name="Xie H.B."/>
            <person name="Fu W.Y."/>
            <person name="Jin J."/>
            <person name="Li X.W."/>
            <person name="Jiao Y."/>
            <person name="Zhou C.C."/>
            <person name="Tu T."/>
            <person name="Chai C.Y."/>
            <person name="Gao J.L."/>
            <person name="Fan L.J."/>
            <person name="van de Weg E."/>
            <person name="Wang J.Y."/>
            <person name="Gao Z.S."/>
        </authorList>
    </citation>
    <scope>NUCLEOTIDE SEQUENCE [LARGE SCALE GENOMIC DNA]</scope>
    <source>
        <tissue evidence="3">Leaves</tissue>
    </source>
</reference>
<sequence>MEAFSLLKYWRGDDEPFFDLELAVPNEEGDADGGDENQSVEQEVTCENESEEDEDKSGGGDEDGALSKWRVERVERPEQAGLLVLGMLGLVLLRLLGLLMLGMLGLGKVVLVTGGGWTDRMPCFCSGKCDHGLYKIQREAEVFGAVKPSHRNEPPLQISWLSYTEEQAMILIVKATLNGLVVEYRSGASGSFGGKGDNDCVILQGSRDDDEDGDELHKYRVE</sequence>
<name>A0A6A1V212_9ROSI</name>
<gene>
    <name evidence="3" type="ORF">CJ030_MR7G009297</name>
</gene>
<proteinExistence type="predicted"/>
<accession>A0A6A1V212</accession>
<keyword evidence="2" id="KW-0812">Transmembrane</keyword>
<protein>
    <submittedName>
        <fullName evidence="3">Uncharacterized protein</fullName>
    </submittedName>
</protein>
<keyword evidence="4" id="KW-1185">Reference proteome</keyword>
<comment type="caution">
    <text evidence="3">The sequence shown here is derived from an EMBL/GenBank/DDBJ whole genome shotgun (WGS) entry which is preliminary data.</text>
</comment>
<feature type="compositionally biased region" description="Acidic residues" evidence="1">
    <location>
        <begin position="44"/>
        <end position="64"/>
    </location>
</feature>
<dbReference type="EMBL" id="RXIC02000025">
    <property type="protein sequence ID" value="KAB1206068.1"/>
    <property type="molecule type" value="Genomic_DNA"/>
</dbReference>
<dbReference type="AlphaFoldDB" id="A0A6A1V212"/>
<feature type="region of interest" description="Disordered" evidence="1">
    <location>
        <begin position="24"/>
        <end position="67"/>
    </location>
</feature>
<keyword evidence="2" id="KW-0472">Membrane</keyword>
<dbReference type="Proteomes" id="UP000516437">
    <property type="component" value="Chromosome 7"/>
</dbReference>
<evidence type="ECO:0000313" key="4">
    <source>
        <dbReference type="Proteomes" id="UP000516437"/>
    </source>
</evidence>